<protein>
    <submittedName>
        <fullName evidence="8">Bacitracin transport system permease protein</fullName>
    </submittedName>
</protein>
<dbReference type="RefSeq" id="WP_090236390.1">
    <property type="nucleotide sequence ID" value="NZ_FNHW01000001.1"/>
</dbReference>
<evidence type="ECO:0000256" key="5">
    <source>
        <dbReference type="ARBA" id="ARBA00023136"/>
    </source>
</evidence>
<comment type="subcellular location">
    <subcellularLocation>
        <location evidence="1 6">Cell membrane</location>
        <topology evidence="1 6">Multi-pass membrane protein</topology>
    </subcellularLocation>
</comment>
<keyword evidence="9" id="KW-1185">Reference proteome</keyword>
<evidence type="ECO:0000256" key="6">
    <source>
        <dbReference type="PIRNR" id="PIRNR018968"/>
    </source>
</evidence>
<gene>
    <name evidence="8" type="ORF">SAMN04488137_3558</name>
</gene>
<proteinExistence type="inferred from homology"/>
<keyword evidence="5 6" id="KW-0472">Membrane</keyword>
<comment type="similarity">
    <text evidence="6">Belongs to the ABC-4 integral membrane protein family.</text>
</comment>
<dbReference type="InterPro" id="IPR003838">
    <property type="entry name" value="ABC3_permease_C"/>
</dbReference>
<feature type="domain" description="ABC3 transporter permease C-terminal" evidence="7">
    <location>
        <begin position="60"/>
        <end position="178"/>
    </location>
</feature>
<organism evidence="8 9">
    <name type="scientific">Fictibacillus solisalsi</name>
    <dbReference type="NCBI Taxonomy" id="459525"/>
    <lineage>
        <taxon>Bacteria</taxon>
        <taxon>Bacillati</taxon>
        <taxon>Bacillota</taxon>
        <taxon>Bacilli</taxon>
        <taxon>Bacillales</taxon>
        <taxon>Fictibacillaceae</taxon>
        <taxon>Fictibacillus</taxon>
    </lineage>
</organism>
<evidence type="ECO:0000313" key="9">
    <source>
        <dbReference type="Proteomes" id="UP000199544"/>
    </source>
</evidence>
<name>A0A1G9YNG3_9BACL</name>
<dbReference type="AlphaFoldDB" id="A0A1G9YNG3"/>
<evidence type="ECO:0000256" key="4">
    <source>
        <dbReference type="ARBA" id="ARBA00022989"/>
    </source>
</evidence>
<accession>A0A1G9YNG3</accession>
<keyword evidence="4 6" id="KW-1133">Transmembrane helix</keyword>
<feature type="transmembrane region" description="Helical" evidence="6">
    <location>
        <begin position="155"/>
        <end position="176"/>
    </location>
</feature>
<feature type="transmembrane region" description="Helical" evidence="6">
    <location>
        <begin position="18"/>
        <end position="35"/>
    </location>
</feature>
<dbReference type="PANTHER" id="PTHR46795:SF3">
    <property type="entry name" value="ABC TRANSPORTER PERMEASE"/>
    <property type="match status" value="1"/>
</dbReference>
<evidence type="ECO:0000256" key="1">
    <source>
        <dbReference type="ARBA" id="ARBA00004651"/>
    </source>
</evidence>
<evidence type="ECO:0000313" key="8">
    <source>
        <dbReference type="EMBL" id="SDN10592.1"/>
    </source>
</evidence>
<sequence length="649" mass="72868">MSINQLIFRNLKKNLKNYYLYVFALIFSAALYFAFVTLQYDPSMDETKGSLKGAAALRAASVLLVAIVTIFLLYANKIFIKRRSKEIGLFQLIGMTKSKIFRILTAENFLLYFGSVLLGILFGFAFSKLAIMILYKVTGVEAIATLHFSAEALVQTFIVFIGIYVLIMLTNFIFIKRQTILSLFRVVSSTESKVKKISVLEIIMGILGLVLIIAGYYVSSKLFGGDFNSMTKLFVAMIAILGSVILGTYLFYKGSVRFTFNLIRKKKNGYLSVNEVLSLSSIMFRMKSNALLLTIITTVSALAIGLLSLSYISYYSAEKTAKNYVPNQFSFTSKDASERFKDILQKNQIAFSDTTIDVLQVEADLSSVMETKIEATSSSTGIDPSKTQLSVISDSSTKGENVSPKEMYFTGVSDLQKTFFNLKDSGRIVWKSKKEKILQNYIGMKKDSVISIPFTGGLPTAVVNDSVFQKLKKGMDPSLQKEFTRYTGIDIKNESQLKKANTLFQDQHFKGGQSSRLETIQSQKKNMGLTMFIVGFLGLTFLITSGCILYFKQMDESEEEKPNYTILRKLGFTRGDLVKGIQFKQMFNFGIPLVLGLIHSYFAVKSGWFFFGTELWAPIIIVMVLYTALYSIFGILSVVYYKKVIKEAL</sequence>
<keyword evidence="6" id="KW-0813">Transport</keyword>
<feature type="transmembrane region" description="Helical" evidence="6">
    <location>
        <begin position="529"/>
        <end position="551"/>
    </location>
</feature>
<dbReference type="EMBL" id="FNHW01000001">
    <property type="protein sequence ID" value="SDN10592.1"/>
    <property type="molecule type" value="Genomic_DNA"/>
</dbReference>
<feature type="transmembrane region" description="Helical" evidence="6">
    <location>
        <begin position="233"/>
        <end position="252"/>
    </location>
</feature>
<evidence type="ECO:0000256" key="2">
    <source>
        <dbReference type="ARBA" id="ARBA00022475"/>
    </source>
</evidence>
<dbReference type="PANTHER" id="PTHR46795">
    <property type="entry name" value="ABC TRANSPORTER PERMEASE-RELATED-RELATED"/>
    <property type="match status" value="1"/>
</dbReference>
<dbReference type="OrthoDB" id="1705903at2"/>
<dbReference type="Pfam" id="PF02687">
    <property type="entry name" value="FtsX"/>
    <property type="match status" value="1"/>
</dbReference>
<dbReference type="GO" id="GO:0055085">
    <property type="term" value="P:transmembrane transport"/>
    <property type="evidence" value="ECO:0007669"/>
    <property type="project" value="UniProtKB-UniRule"/>
</dbReference>
<evidence type="ECO:0000256" key="3">
    <source>
        <dbReference type="ARBA" id="ARBA00022692"/>
    </source>
</evidence>
<dbReference type="STRING" id="459525.SAMN04488137_3558"/>
<dbReference type="Proteomes" id="UP000199544">
    <property type="component" value="Unassembled WGS sequence"/>
</dbReference>
<dbReference type="GO" id="GO:0005886">
    <property type="term" value="C:plasma membrane"/>
    <property type="evidence" value="ECO:0007669"/>
    <property type="project" value="UniProtKB-SubCell"/>
</dbReference>
<feature type="transmembrane region" description="Helical" evidence="6">
    <location>
        <begin position="290"/>
        <end position="314"/>
    </location>
</feature>
<keyword evidence="3 6" id="KW-0812">Transmembrane</keyword>
<dbReference type="InterPro" id="IPR052536">
    <property type="entry name" value="ABC-4_Integral_Memb_Prot"/>
</dbReference>
<keyword evidence="2 6" id="KW-1003">Cell membrane</keyword>
<reference evidence="9" key="1">
    <citation type="submission" date="2016-10" db="EMBL/GenBank/DDBJ databases">
        <authorList>
            <person name="Varghese N."/>
            <person name="Submissions S."/>
        </authorList>
    </citation>
    <scope>NUCLEOTIDE SEQUENCE [LARGE SCALE GENOMIC DNA]</scope>
    <source>
        <strain evidence="9">CGMCC 1.6854</strain>
    </source>
</reference>
<feature type="transmembrane region" description="Helical" evidence="6">
    <location>
        <begin position="586"/>
        <end position="604"/>
    </location>
</feature>
<feature type="transmembrane region" description="Helical" evidence="6">
    <location>
        <begin position="197"/>
        <end position="218"/>
    </location>
</feature>
<feature type="transmembrane region" description="Helical" evidence="6">
    <location>
        <begin position="109"/>
        <end position="135"/>
    </location>
</feature>
<evidence type="ECO:0000259" key="7">
    <source>
        <dbReference type="Pfam" id="PF02687"/>
    </source>
</evidence>
<dbReference type="InterPro" id="IPR027022">
    <property type="entry name" value="ABC_permease_BceB-typ"/>
</dbReference>
<feature type="transmembrane region" description="Helical" evidence="6">
    <location>
        <begin position="616"/>
        <end position="641"/>
    </location>
</feature>
<feature type="transmembrane region" description="Helical" evidence="6">
    <location>
        <begin position="55"/>
        <end position="75"/>
    </location>
</feature>
<dbReference type="PIRSF" id="PIRSF018968">
    <property type="entry name" value="ABC_permease_BceB"/>
    <property type="match status" value="1"/>
</dbReference>